<feature type="compositionally biased region" description="Polar residues" evidence="1">
    <location>
        <begin position="1"/>
        <end position="14"/>
    </location>
</feature>
<feature type="compositionally biased region" description="Polar residues" evidence="1">
    <location>
        <begin position="67"/>
        <end position="78"/>
    </location>
</feature>
<dbReference type="EMBL" id="CAJNOI010000141">
    <property type="protein sequence ID" value="CAF1120991.1"/>
    <property type="molecule type" value="Genomic_DNA"/>
</dbReference>
<gene>
    <name evidence="2" type="ORF">BJG266_LOCUS22454</name>
    <name evidence="3" type="ORF">QVE165_LOCUS40703</name>
    <name evidence="4" type="ORF">QVE165_LOCUS40824</name>
</gene>
<feature type="compositionally biased region" description="Low complexity" evidence="1">
    <location>
        <begin position="334"/>
        <end position="353"/>
    </location>
</feature>
<feature type="region of interest" description="Disordered" evidence="1">
    <location>
        <begin position="1"/>
        <end position="134"/>
    </location>
</feature>
<keyword evidence="5" id="KW-1185">Reference proteome</keyword>
<feature type="compositionally biased region" description="Polar residues" evidence="1">
    <location>
        <begin position="85"/>
        <end position="105"/>
    </location>
</feature>
<evidence type="ECO:0000313" key="4">
    <source>
        <dbReference type="EMBL" id="CAF1459215.1"/>
    </source>
</evidence>
<dbReference type="Proteomes" id="UP000663877">
    <property type="component" value="Unassembled WGS sequence"/>
</dbReference>
<dbReference type="AlphaFoldDB" id="A0A814QL27"/>
<name>A0A814QL27_9BILA</name>
<dbReference type="EMBL" id="CAJNOM010000476">
    <property type="protein sequence ID" value="CAF1459215.1"/>
    <property type="molecule type" value="Genomic_DNA"/>
</dbReference>
<comment type="caution">
    <text evidence="2">The sequence shown here is derived from an EMBL/GenBank/DDBJ whole genome shotgun (WGS) entry which is preliminary data.</text>
</comment>
<accession>A0A814QL27</accession>
<feature type="compositionally biased region" description="Basic residues" evidence="1">
    <location>
        <begin position="27"/>
        <end position="37"/>
    </location>
</feature>
<evidence type="ECO:0000313" key="5">
    <source>
        <dbReference type="Proteomes" id="UP000663832"/>
    </source>
</evidence>
<organism evidence="2 6">
    <name type="scientific">Adineta steineri</name>
    <dbReference type="NCBI Taxonomy" id="433720"/>
    <lineage>
        <taxon>Eukaryota</taxon>
        <taxon>Metazoa</taxon>
        <taxon>Spiralia</taxon>
        <taxon>Gnathifera</taxon>
        <taxon>Rotifera</taxon>
        <taxon>Eurotatoria</taxon>
        <taxon>Bdelloidea</taxon>
        <taxon>Adinetida</taxon>
        <taxon>Adinetidae</taxon>
        <taxon>Adineta</taxon>
    </lineage>
</organism>
<dbReference type="OrthoDB" id="10030396at2759"/>
<sequence>MAKKATSTNLSSSEFNDETSSEDQLRKSTKRRSKKGSIKSYVSDVLTKHDSDEGRATDLAQTRIKIDTSSNNFRNYENASAFRQYGSNAEGTSRTNAHRQGQSSSSDDELKQDTSTAHSGGDGDDSIAELNLDPNPIFEERESAEQVYKQKVYLRQLQPPTPQPLEIQVQEVLIKPQIQKLPIHVHVGHQEPRTPSPIVIKSAPPPAPPEDSGQPIIYNKYLPPPKQPPQQIIIHRHADLPPKPRPIVVEQWLPYKPAPKRIIKHSLPRELLQTPPPPHNIIVAYSKPRALIEVELVRLPVVRIDPQTYQQISAGGEEQILQHPSFQHERNYLSGNNSSNRTNNDSNRINWRI</sequence>
<reference evidence="2" key="1">
    <citation type="submission" date="2021-02" db="EMBL/GenBank/DDBJ databases">
        <authorList>
            <person name="Nowell W R."/>
        </authorList>
    </citation>
    <scope>NUCLEOTIDE SEQUENCE</scope>
</reference>
<evidence type="ECO:0000313" key="2">
    <source>
        <dbReference type="EMBL" id="CAF1120991.1"/>
    </source>
</evidence>
<protein>
    <submittedName>
        <fullName evidence="2">Uncharacterized protein</fullName>
    </submittedName>
</protein>
<dbReference type="Proteomes" id="UP000663832">
    <property type="component" value="Unassembled WGS sequence"/>
</dbReference>
<feature type="region of interest" description="Disordered" evidence="1">
    <location>
        <begin position="331"/>
        <end position="353"/>
    </location>
</feature>
<dbReference type="EMBL" id="CAJNOM010000473">
    <property type="protein sequence ID" value="CAF1457464.1"/>
    <property type="molecule type" value="Genomic_DNA"/>
</dbReference>
<evidence type="ECO:0000313" key="6">
    <source>
        <dbReference type="Proteomes" id="UP000663877"/>
    </source>
</evidence>
<evidence type="ECO:0000256" key="1">
    <source>
        <dbReference type="SAM" id="MobiDB-lite"/>
    </source>
</evidence>
<feature type="compositionally biased region" description="Basic and acidic residues" evidence="1">
    <location>
        <begin position="46"/>
        <end position="56"/>
    </location>
</feature>
<evidence type="ECO:0000313" key="3">
    <source>
        <dbReference type="EMBL" id="CAF1457464.1"/>
    </source>
</evidence>
<proteinExistence type="predicted"/>